<organism evidence="2 3">
    <name type="scientific">Catenuloplanes indicus</name>
    <dbReference type="NCBI Taxonomy" id="137267"/>
    <lineage>
        <taxon>Bacteria</taxon>
        <taxon>Bacillati</taxon>
        <taxon>Actinomycetota</taxon>
        <taxon>Actinomycetes</taxon>
        <taxon>Micromonosporales</taxon>
        <taxon>Micromonosporaceae</taxon>
        <taxon>Catenuloplanes</taxon>
    </lineage>
</organism>
<dbReference type="RefSeq" id="WP_307239654.1">
    <property type="nucleotide sequence ID" value="NZ_JAUSUZ010000001.1"/>
</dbReference>
<sequence>MYPADAELPPDPDEEPDSLRRLTLFDASISRLLGGFEPPVEVGYNRRVEGRLSRSLRRVDVLVRGPVLGVRVTAAIECVQRRRRPVDVGAVDRFVGKLLDIGADRGVIYSCTGFTDRARARAAHAQSPPVMAITLGDGRMVRDGLPPHDSADVDQADFALFLRLGGTADLWTP</sequence>
<comment type="caution">
    <text evidence="2">The sequence shown here is derived from an EMBL/GenBank/DDBJ whole genome shotgun (WGS) entry which is preliminary data.</text>
</comment>
<dbReference type="SUPFAM" id="SSF52980">
    <property type="entry name" value="Restriction endonuclease-like"/>
    <property type="match status" value="1"/>
</dbReference>
<gene>
    <name evidence="2" type="ORF">J2S42_003043</name>
</gene>
<dbReference type="GO" id="GO:0003677">
    <property type="term" value="F:DNA binding"/>
    <property type="evidence" value="ECO:0007669"/>
    <property type="project" value="InterPro"/>
</dbReference>
<evidence type="ECO:0000313" key="3">
    <source>
        <dbReference type="Proteomes" id="UP001240236"/>
    </source>
</evidence>
<dbReference type="AlphaFoldDB" id="A0AAE3W054"/>
<evidence type="ECO:0000313" key="2">
    <source>
        <dbReference type="EMBL" id="MDQ0366374.1"/>
    </source>
</evidence>
<dbReference type="EMBL" id="JAUSUZ010000001">
    <property type="protein sequence ID" value="MDQ0366374.1"/>
    <property type="molecule type" value="Genomic_DNA"/>
</dbReference>
<dbReference type="GO" id="GO:0009307">
    <property type="term" value="P:DNA restriction-modification system"/>
    <property type="evidence" value="ECO:0007669"/>
    <property type="project" value="InterPro"/>
</dbReference>
<protein>
    <recommendedName>
        <fullName evidence="1">Restriction endonuclease type IV Mrr domain-containing protein</fullName>
    </recommendedName>
</protein>
<proteinExistence type="predicted"/>
<name>A0AAE3W054_9ACTN</name>
<accession>A0AAE3W054</accession>
<feature type="domain" description="Restriction endonuclease type IV Mrr" evidence="1">
    <location>
        <begin position="57"/>
        <end position="138"/>
    </location>
</feature>
<dbReference type="Pfam" id="PF04471">
    <property type="entry name" value="Mrr_cat"/>
    <property type="match status" value="1"/>
</dbReference>
<evidence type="ECO:0000259" key="1">
    <source>
        <dbReference type="Pfam" id="PF04471"/>
    </source>
</evidence>
<dbReference type="Proteomes" id="UP001240236">
    <property type="component" value="Unassembled WGS sequence"/>
</dbReference>
<keyword evidence="3" id="KW-1185">Reference proteome</keyword>
<dbReference type="GO" id="GO:0004519">
    <property type="term" value="F:endonuclease activity"/>
    <property type="evidence" value="ECO:0007669"/>
    <property type="project" value="InterPro"/>
</dbReference>
<dbReference type="InterPro" id="IPR011335">
    <property type="entry name" value="Restrct_endonuc-II-like"/>
</dbReference>
<reference evidence="2 3" key="1">
    <citation type="submission" date="2023-07" db="EMBL/GenBank/DDBJ databases">
        <title>Sequencing the genomes of 1000 actinobacteria strains.</title>
        <authorList>
            <person name="Klenk H.-P."/>
        </authorList>
    </citation>
    <scope>NUCLEOTIDE SEQUENCE [LARGE SCALE GENOMIC DNA]</scope>
    <source>
        <strain evidence="2 3">DSM 44709</strain>
    </source>
</reference>
<dbReference type="InterPro" id="IPR007560">
    <property type="entry name" value="Restrct_endonuc_IV_Mrr"/>
</dbReference>